<dbReference type="InterPro" id="IPR021682">
    <property type="entry name" value="DUF2933"/>
</dbReference>
<feature type="region of interest" description="Disordered" evidence="1">
    <location>
        <begin position="66"/>
        <end position="104"/>
    </location>
</feature>
<name>A0A2N4TYU0_9BURK</name>
<feature type="transmembrane region" description="Helical" evidence="2">
    <location>
        <begin position="40"/>
        <end position="59"/>
    </location>
</feature>
<dbReference type="AlphaFoldDB" id="A0A2N4TYU0"/>
<accession>A0A2N4TYU0</accession>
<feature type="compositionally biased region" description="Basic and acidic residues" evidence="1">
    <location>
        <begin position="89"/>
        <end position="104"/>
    </location>
</feature>
<dbReference type="Proteomes" id="UP000234190">
    <property type="component" value="Unassembled WGS sequence"/>
</dbReference>
<organism evidence="3 4">
    <name type="scientific">Pollutimonas subterranea</name>
    <dbReference type="NCBI Taxonomy" id="2045210"/>
    <lineage>
        <taxon>Bacteria</taxon>
        <taxon>Pseudomonadati</taxon>
        <taxon>Pseudomonadota</taxon>
        <taxon>Betaproteobacteria</taxon>
        <taxon>Burkholderiales</taxon>
        <taxon>Alcaligenaceae</taxon>
        <taxon>Pollutimonas</taxon>
    </lineage>
</organism>
<reference evidence="3 4" key="1">
    <citation type="submission" date="2017-10" db="EMBL/GenBank/DDBJ databases">
        <title>Two draft genome sequences of Pusillimonas sp. strains isolated from a nitrate- and radionuclide-contaminated groundwater in Russia.</title>
        <authorList>
            <person name="Grouzdev D.S."/>
            <person name="Tourova T.P."/>
            <person name="Goeva M.A."/>
            <person name="Babich T.L."/>
            <person name="Sokolova D.S."/>
            <person name="Abdullin R."/>
            <person name="Poltaraus A.B."/>
            <person name="Toshchakov S.V."/>
            <person name="Nazina T.N."/>
        </authorList>
    </citation>
    <scope>NUCLEOTIDE SEQUENCE [LARGE SCALE GENOMIC DNA]</scope>
    <source>
        <strain evidence="3 4">JR1/69-3-13</strain>
    </source>
</reference>
<dbReference type="EMBL" id="PDNW01000037">
    <property type="protein sequence ID" value="PLC47935.1"/>
    <property type="molecule type" value="Genomic_DNA"/>
</dbReference>
<evidence type="ECO:0008006" key="5">
    <source>
        <dbReference type="Google" id="ProtNLM"/>
    </source>
</evidence>
<sequence>MQVQGEPKMKCDMKTMLKAGLGLAVLIAAAYAALPAAREWITAVSPFLFFLICPLMMFFMMKGMQSCHGDNGSKKSKPAQAPMPEGTNAEDHPHLLNHNKRFDA</sequence>
<gene>
    <name evidence="3" type="ORF">CR159_20825</name>
</gene>
<evidence type="ECO:0000256" key="1">
    <source>
        <dbReference type="SAM" id="MobiDB-lite"/>
    </source>
</evidence>
<feature type="transmembrane region" description="Helical" evidence="2">
    <location>
        <begin position="16"/>
        <end position="34"/>
    </location>
</feature>
<keyword evidence="2" id="KW-0472">Membrane</keyword>
<comment type="caution">
    <text evidence="3">The sequence shown here is derived from an EMBL/GenBank/DDBJ whole genome shotgun (WGS) entry which is preliminary data.</text>
</comment>
<proteinExistence type="predicted"/>
<evidence type="ECO:0000313" key="3">
    <source>
        <dbReference type="EMBL" id="PLC47935.1"/>
    </source>
</evidence>
<dbReference type="Pfam" id="PF11666">
    <property type="entry name" value="DUF2933"/>
    <property type="match status" value="1"/>
</dbReference>
<evidence type="ECO:0000313" key="4">
    <source>
        <dbReference type="Proteomes" id="UP000234190"/>
    </source>
</evidence>
<keyword evidence="2" id="KW-0812">Transmembrane</keyword>
<evidence type="ECO:0000256" key="2">
    <source>
        <dbReference type="SAM" id="Phobius"/>
    </source>
</evidence>
<keyword evidence="4" id="KW-1185">Reference proteome</keyword>
<keyword evidence="2" id="KW-1133">Transmembrane helix</keyword>
<protein>
    <recommendedName>
        <fullName evidence="5">DUF2933 domain-containing protein</fullName>
    </recommendedName>
</protein>